<dbReference type="EMBL" id="PEWV01000060">
    <property type="protein sequence ID" value="PIU41344.1"/>
    <property type="molecule type" value="Genomic_DNA"/>
</dbReference>
<organism evidence="1 2">
    <name type="scientific">Candidatus Aquitaenariimonas noxiae</name>
    <dbReference type="NCBI Taxonomy" id="1974741"/>
    <lineage>
        <taxon>Bacteria</taxon>
        <taxon>Pseudomonadati</taxon>
        <taxon>Candidatus Omnitrophota</taxon>
        <taxon>Candidatus Aquitaenariimonas</taxon>
    </lineage>
</organism>
<dbReference type="Proteomes" id="UP000230052">
    <property type="component" value="Unassembled WGS sequence"/>
</dbReference>
<evidence type="ECO:0000313" key="1">
    <source>
        <dbReference type="EMBL" id="PIU41344.1"/>
    </source>
</evidence>
<dbReference type="Gene3D" id="3.40.50.150">
    <property type="entry name" value="Vaccinia Virus protein VP39"/>
    <property type="match status" value="1"/>
</dbReference>
<gene>
    <name evidence="1" type="ORF">COS99_05650</name>
</gene>
<sequence length="245" mass="28282">MKRLEIVQAIADSLNARTYLEIGIAKGYNFWFINAKIKFGVDPEPQINPPLFHVIKRKVKKMLFFEKEVIFKMTSDEFFLKYPSLLNKYKIKVVFIDGLHTYNQSLKDVLNCLKYLDKNGIILMHDCSPTSELKGYPAASIEDMKKLNFPDYDGAWSGDVWKTIVNLRSLRNDLKVFVINDATGIGVITKGKPENMLSYSESEINKMTYKDLELNRKSLLNIKHPDYFYAFLSDLTVNKNTGRPS</sequence>
<dbReference type="InterPro" id="IPR029063">
    <property type="entry name" value="SAM-dependent_MTases_sf"/>
</dbReference>
<dbReference type="AlphaFoldDB" id="A0A2J0KVI3"/>
<protein>
    <submittedName>
        <fullName evidence="1">Biotin carboxyl carrier protein</fullName>
    </submittedName>
</protein>
<evidence type="ECO:0000313" key="2">
    <source>
        <dbReference type="Proteomes" id="UP000230052"/>
    </source>
</evidence>
<dbReference type="SUPFAM" id="SSF53335">
    <property type="entry name" value="S-adenosyl-L-methionine-dependent methyltransferases"/>
    <property type="match status" value="1"/>
</dbReference>
<name>A0A2J0KVI3_9BACT</name>
<accession>A0A2J0KVI3</accession>
<dbReference type="Pfam" id="PF13578">
    <property type="entry name" value="Methyltransf_24"/>
    <property type="match status" value="1"/>
</dbReference>
<comment type="caution">
    <text evidence="1">The sequence shown here is derived from an EMBL/GenBank/DDBJ whole genome shotgun (WGS) entry which is preliminary data.</text>
</comment>
<proteinExistence type="predicted"/>
<reference evidence="1 2" key="1">
    <citation type="submission" date="2017-09" db="EMBL/GenBank/DDBJ databases">
        <title>Depth-based differentiation of microbial function through sediment-hosted aquifers and enrichment of novel symbionts in the deep terrestrial subsurface.</title>
        <authorList>
            <person name="Probst A.J."/>
            <person name="Ladd B."/>
            <person name="Jarett J.K."/>
            <person name="Geller-Mcgrath D.E."/>
            <person name="Sieber C.M."/>
            <person name="Emerson J.B."/>
            <person name="Anantharaman K."/>
            <person name="Thomas B.C."/>
            <person name="Malmstrom R."/>
            <person name="Stieglmeier M."/>
            <person name="Klingl A."/>
            <person name="Woyke T."/>
            <person name="Ryan C.M."/>
            <person name="Banfield J.F."/>
        </authorList>
    </citation>
    <scope>NUCLEOTIDE SEQUENCE [LARGE SCALE GENOMIC DNA]</scope>
    <source>
        <strain evidence="1">CG07_land_8_20_14_0_80_42_15</strain>
    </source>
</reference>